<feature type="transmembrane region" description="Helical" evidence="1">
    <location>
        <begin position="213"/>
        <end position="231"/>
    </location>
</feature>
<accession>A0AA39LE97</accession>
<evidence type="ECO:0000313" key="3">
    <source>
        <dbReference type="Proteomes" id="UP001175271"/>
    </source>
</evidence>
<organism evidence="2 3">
    <name type="scientific">Steinernema hermaphroditum</name>
    <dbReference type="NCBI Taxonomy" id="289476"/>
    <lineage>
        <taxon>Eukaryota</taxon>
        <taxon>Metazoa</taxon>
        <taxon>Ecdysozoa</taxon>
        <taxon>Nematoda</taxon>
        <taxon>Chromadorea</taxon>
        <taxon>Rhabditida</taxon>
        <taxon>Tylenchina</taxon>
        <taxon>Panagrolaimomorpha</taxon>
        <taxon>Strongyloidoidea</taxon>
        <taxon>Steinernematidae</taxon>
        <taxon>Steinernema</taxon>
    </lineage>
</organism>
<evidence type="ECO:0000256" key="1">
    <source>
        <dbReference type="SAM" id="Phobius"/>
    </source>
</evidence>
<keyword evidence="1" id="KW-1133">Transmembrane helix</keyword>
<feature type="transmembrane region" description="Helical" evidence="1">
    <location>
        <begin position="125"/>
        <end position="145"/>
    </location>
</feature>
<reference evidence="2" key="1">
    <citation type="submission" date="2023-06" db="EMBL/GenBank/DDBJ databases">
        <title>Genomic analysis of the entomopathogenic nematode Steinernema hermaphroditum.</title>
        <authorList>
            <person name="Schwarz E.M."/>
            <person name="Heppert J.K."/>
            <person name="Baniya A."/>
            <person name="Schwartz H.T."/>
            <person name="Tan C.-H."/>
            <person name="Antoshechkin I."/>
            <person name="Sternberg P.W."/>
            <person name="Goodrich-Blair H."/>
            <person name="Dillman A.R."/>
        </authorList>
    </citation>
    <scope>NUCLEOTIDE SEQUENCE</scope>
    <source>
        <strain evidence="2">PS9179</strain>
        <tissue evidence="2">Whole animal</tissue>
    </source>
</reference>
<feature type="transmembrane region" description="Helical" evidence="1">
    <location>
        <begin position="251"/>
        <end position="273"/>
    </location>
</feature>
<protein>
    <submittedName>
        <fullName evidence="2">Uncharacterized protein</fullName>
    </submittedName>
</protein>
<dbReference type="AlphaFoldDB" id="A0AA39LE97"/>
<keyword evidence="1" id="KW-0472">Membrane</keyword>
<comment type="caution">
    <text evidence="2">The sequence shown here is derived from an EMBL/GenBank/DDBJ whole genome shotgun (WGS) entry which is preliminary data.</text>
</comment>
<dbReference type="Proteomes" id="UP001175271">
    <property type="component" value="Unassembled WGS sequence"/>
</dbReference>
<name>A0AA39LE97_9BILA</name>
<proteinExistence type="predicted"/>
<feature type="transmembrane region" description="Helical" evidence="1">
    <location>
        <begin position="165"/>
        <end position="192"/>
    </location>
</feature>
<keyword evidence="1" id="KW-0812">Transmembrane</keyword>
<feature type="transmembrane region" description="Helical" evidence="1">
    <location>
        <begin position="85"/>
        <end position="104"/>
    </location>
</feature>
<dbReference type="EMBL" id="JAUCMV010000005">
    <property type="protein sequence ID" value="KAK0393844.1"/>
    <property type="molecule type" value="Genomic_DNA"/>
</dbReference>
<keyword evidence="3" id="KW-1185">Reference proteome</keyword>
<evidence type="ECO:0000313" key="2">
    <source>
        <dbReference type="EMBL" id="KAK0393844.1"/>
    </source>
</evidence>
<gene>
    <name evidence="2" type="ORF">QR680_000426</name>
</gene>
<feature type="transmembrane region" description="Helical" evidence="1">
    <location>
        <begin position="42"/>
        <end position="65"/>
    </location>
</feature>
<sequence>MRLYNERYNAEELVHCLCIVSTISGLVIYYNRQQRSRLFGVLLIHIVTYVIYSTVSLCGSTLMTLQQNAILPELINHNNVYFWRTNLYLLGRYLASITSAFLALDRLLIMCLPIKYNHLRITYRLSVITIIIQLLGTSMAVYCNLNEKFRFHKFMNLKFLYISTMYGYIQHIFSFMVYSEVILYVAFCIAYWRYGRNQSNSAASSRSLRTNHIAVCQTATLAVFCMVPNALNDFNFFKYDGLSPSLCSLYLWNHLLYSTNVLLCSLYICYKFYQRPNKAVRISHTVATAERAALSNVS</sequence>